<feature type="domain" description="DUF7742" evidence="1">
    <location>
        <begin position="2"/>
        <end position="87"/>
    </location>
</feature>
<dbReference type="Pfam" id="PF24891">
    <property type="entry name" value="DUF7742"/>
    <property type="match status" value="1"/>
</dbReference>
<evidence type="ECO:0000259" key="1">
    <source>
        <dbReference type="Pfam" id="PF24891"/>
    </source>
</evidence>
<gene>
    <name evidence="2" type="ORF">GV827_06285</name>
</gene>
<sequence>MRPVFHSDLTAAARALLFAPRRGREELCRMMLREAEWADRFTQRLGKVHPVWGNGTLSDAASRRPLAFEVPLDDPEYCACLALVLLHLSHRPRSFHM</sequence>
<comment type="caution">
    <text evidence="2">The sequence shown here is derived from an EMBL/GenBank/DDBJ whole genome shotgun (WGS) entry which is preliminary data.</text>
</comment>
<dbReference type="InterPro" id="IPR056644">
    <property type="entry name" value="DUF7742"/>
</dbReference>
<accession>A0A6P0CA49</accession>
<keyword evidence="3" id="KW-1185">Reference proteome</keyword>
<proteinExistence type="predicted"/>
<name>A0A6P0CA49_9RHOB</name>
<protein>
    <recommendedName>
        <fullName evidence="1">DUF7742 domain-containing protein</fullName>
    </recommendedName>
</protein>
<dbReference type="AlphaFoldDB" id="A0A6P0CA49"/>
<evidence type="ECO:0000313" key="2">
    <source>
        <dbReference type="EMBL" id="NEK22006.1"/>
    </source>
</evidence>
<reference evidence="2 3" key="1">
    <citation type="submission" date="2020-01" db="EMBL/GenBank/DDBJ databases">
        <title>Sulfitobacter sediminilitoris sp. nov., isolated from a tidal flat.</title>
        <authorList>
            <person name="Park S."/>
            <person name="Yoon J.-H."/>
        </authorList>
    </citation>
    <scope>NUCLEOTIDE SEQUENCE [LARGE SCALE GENOMIC DNA]</scope>
    <source>
        <strain evidence="2 3">JBTF-M27</strain>
    </source>
</reference>
<evidence type="ECO:0000313" key="3">
    <source>
        <dbReference type="Proteomes" id="UP000468591"/>
    </source>
</evidence>
<organism evidence="2 3">
    <name type="scientific">Sulfitobacter sediminilitoris</name>
    <dbReference type="NCBI Taxonomy" id="2698830"/>
    <lineage>
        <taxon>Bacteria</taxon>
        <taxon>Pseudomonadati</taxon>
        <taxon>Pseudomonadota</taxon>
        <taxon>Alphaproteobacteria</taxon>
        <taxon>Rhodobacterales</taxon>
        <taxon>Roseobacteraceae</taxon>
        <taxon>Sulfitobacter</taxon>
    </lineage>
</organism>
<dbReference type="Proteomes" id="UP000468591">
    <property type="component" value="Unassembled WGS sequence"/>
</dbReference>
<dbReference type="EMBL" id="JAABNT010000003">
    <property type="protein sequence ID" value="NEK22006.1"/>
    <property type="molecule type" value="Genomic_DNA"/>
</dbReference>